<dbReference type="Gene3D" id="6.10.250.690">
    <property type="match status" value="1"/>
</dbReference>
<dbReference type="InterPro" id="IPR011006">
    <property type="entry name" value="CheY-like_superfamily"/>
</dbReference>
<dbReference type="PANTHER" id="PTHR48111">
    <property type="entry name" value="REGULATOR OF RPOS"/>
    <property type="match status" value="1"/>
</dbReference>
<evidence type="ECO:0000256" key="1">
    <source>
        <dbReference type="ARBA" id="ARBA00023125"/>
    </source>
</evidence>
<feature type="DNA-binding region" description="OmpR/PhoB-type" evidence="2">
    <location>
        <begin position="133"/>
        <end position="232"/>
    </location>
</feature>
<organism evidence="4 5">
    <name type="scientific">Sporomusa acidovorans (strain ATCC 49682 / DSM 3132 / Mol)</name>
    <dbReference type="NCBI Taxonomy" id="1123286"/>
    <lineage>
        <taxon>Bacteria</taxon>
        <taxon>Bacillati</taxon>
        <taxon>Bacillota</taxon>
        <taxon>Negativicutes</taxon>
        <taxon>Selenomonadales</taxon>
        <taxon>Sporomusaceae</taxon>
        <taxon>Sporomusa</taxon>
    </lineage>
</organism>
<keyword evidence="5" id="KW-1185">Reference proteome</keyword>
<evidence type="ECO:0000256" key="2">
    <source>
        <dbReference type="PROSITE-ProRule" id="PRU01091"/>
    </source>
</evidence>
<dbReference type="InterPro" id="IPR036388">
    <property type="entry name" value="WH-like_DNA-bd_sf"/>
</dbReference>
<dbReference type="RefSeq" id="WP_245692884.1">
    <property type="nucleotide sequence ID" value="NZ_CP155571.1"/>
</dbReference>
<dbReference type="CDD" id="cd00383">
    <property type="entry name" value="trans_reg_C"/>
    <property type="match status" value="1"/>
</dbReference>
<accession>A0ABZ3J2I9</accession>
<keyword evidence="1 2" id="KW-0238">DNA-binding</keyword>
<gene>
    <name evidence="4" type="ORF">SPACI_023260</name>
</gene>
<evidence type="ECO:0000259" key="3">
    <source>
        <dbReference type="PROSITE" id="PS51755"/>
    </source>
</evidence>
<sequence>MNKLKAIYDVLKIMKSKEMVTGSLTAKVEKDQVKMFGLESEFEKNLVTGKIKPKVNLEMDYEGRPAVGEADEFHSEHCQPTGGGHDRFYHKIRGLDVGADDYLTKPFSPAELVARIKAHLNRYQRLRGITPAWDILQVKGLEINTASRKVCVNDREIQLTTKEYELLLFLASNPNIVFSKEHLFNTIWGNENFGEVATVAVHIQKIRKKVEKDPGNPELIETLWGMGYRLNS</sequence>
<dbReference type="InterPro" id="IPR001867">
    <property type="entry name" value="OmpR/PhoB-type_DNA-bd"/>
</dbReference>
<name>A0ABZ3J2I9_SPOA4</name>
<dbReference type="PROSITE" id="PS51755">
    <property type="entry name" value="OMPR_PHOB"/>
    <property type="match status" value="1"/>
</dbReference>
<dbReference type="SUPFAM" id="SSF46894">
    <property type="entry name" value="C-terminal effector domain of the bipartite response regulators"/>
    <property type="match status" value="1"/>
</dbReference>
<dbReference type="InterPro" id="IPR016032">
    <property type="entry name" value="Sig_transdc_resp-reg_C-effctor"/>
</dbReference>
<proteinExistence type="predicted"/>
<dbReference type="Pfam" id="PF00486">
    <property type="entry name" value="Trans_reg_C"/>
    <property type="match status" value="1"/>
</dbReference>
<reference evidence="4" key="1">
    <citation type="submission" date="2024-05" db="EMBL/GenBank/DDBJ databases">
        <title>Isolation and characterization of Sporomusa carbonis sp. nov., a carboxydotrophic hydrogenogen in the genus of Sporomusa isolated from a charcoal burning pile.</title>
        <authorList>
            <person name="Boeer T."/>
            <person name="Rosenbaum F."/>
            <person name="Eysell L."/>
            <person name="Mueller V."/>
            <person name="Daniel R."/>
            <person name="Poehlein A."/>
        </authorList>
    </citation>
    <scope>NUCLEOTIDE SEQUENCE [LARGE SCALE GENOMIC DNA]</scope>
    <source>
        <strain evidence="4">DSM 3132</strain>
    </source>
</reference>
<dbReference type="SUPFAM" id="SSF52172">
    <property type="entry name" value="CheY-like"/>
    <property type="match status" value="1"/>
</dbReference>
<dbReference type="PANTHER" id="PTHR48111:SF26">
    <property type="entry name" value="STAGE 0 SPORULATION PROTEIN A HOMOLOG"/>
    <property type="match status" value="1"/>
</dbReference>
<protein>
    <recommendedName>
        <fullName evidence="3">OmpR/PhoB-type domain-containing protein</fullName>
    </recommendedName>
</protein>
<evidence type="ECO:0000313" key="5">
    <source>
        <dbReference type="Proteomes" id="UP000216052"/>
    </source>
</evidence>
<dbReference type="InterPro" id="IPR039420">
    <property type="entry name" value="WalR-like"/>
</dbReference>
<evidence type="ECO:0000313" key="4">
    <source>
        <dbReference type="EMBL" id="XFO72280.1"/>
    </source>
</evidence>
<dbReference type="Gene3D" id="1.10.10.10">
    <property type="entry name" value="Winged helix-like DNA-binding domain superfamily/Winged helix DNA-binding domain"/>
    <property type="match status" value="1"/>
</dbReference>
<feature type="domain" description="OmpR/PhoB-type" evidence="3">
    <location>
        <begin position="133"/>
        <end position="232"/>
    </location>
</feature>
<dbReference type="SMART" id="SM00862">
    <property type="entry name" value="Trans_reg_C"/>
    <property type="match status" value="1"/>
</dbReference>
<dbReference type="EMBL" id="CP155571">
    <property type="protein sequence ID" value="XFO72280.1"/>
    <property type="molecule type" value="Genomic_DNA"/>
</dbReference>
<dbReference type="Proteomes" id="UP000216052">
    <property type="component" value="Chromosome"/>
</dbReference>